<dbReference type="GeneID" id="68290187"/>
<feature type="domain" description="Aerobactin siderophore biosynthesis IucA/IucC N-terminal" evidence="1">
    <location>
        <begin position="208"/>
        <end position="321"/>
    </location>
</feature>
<comment type="caution">
    <text evidence="3">The sequence shown here is derived from an EMBL/GenBank/DDBJ whole genome shotgun (WGS) entry which is preliminary data.</text>
</comment>
<dbReference type="EMBL" id="BOLY01000003">
    <property type="protein sequence ID" value="GIZ41304.1"/>
    <property type="molecule type" value="Genomic_DNA"/>
</dbReference>
<name>A0A9P3CBR6_9PEZI</name>
<dbReference type="Pfam" id="PF04183">
    <property type="entry name" value="IucA_IucC"/>
    <property type="match status" value="1"/>
</dbReference>
<evidence type="ECO:0000259" key="1">
    <source>
        <dbReference type="Pfam" id="PF04183"/>
    </source>
</evidence>
<dbReference type="InterPro" id="IPR007310">
    <property type="entry name" value="Aerobactin_biosyn_IucA/IucC_N"/>
</dbReference>
<sequence>MHTTLTQLAEFETISRLVSCSLNEGLACASVAVRSKIDGVLRFDGTQDDCASLEDVIEALLDPLAKEWESGVKSTAVQLRNAALNQAVWFEFYASQDRPDLNSTSIQWEQSLITGHPSHPMHRACIAQPPLEELRSCDLPSLLKPQLSIIAVDSSSVRVTGPFRNLMAPLLQCFQLPPIFAHEIALPCLARQLPVIKEYHKSTRVLIENAIVTDAQASIRTISFGNKVDFRYDMKMSLAFTITSVLRTITPWSACLNPELSNVLEDLLPEDLWLCKEVATVTGAQSDFEHEAKYISCVLRENHEARAIALGQKLIIAAAIAEKPYDATECHAALLFDLRTIGEKLQWLSDYASKLCDAILLPAIDSGICLEAHAQNILVRVDTTAAQPTIAGFVVRDLDAIQVNAPKLRQRGYQITSALPGSWVLNENEQEGWKVLQHSLIHGHFQHLIRRLQIYPLGQAWSVIRAQIRHTLAKRPRTEEIERLEQFIFSPLVNSKAFLRMKLKENSFDDDYTVTPNVLLTE</sequence>
<feature type="domain" description="Aerobactin siderophore biosynthesis IucA/IucC-like C-terminal" evidence="2">
    <location>
        <begin position="346"/>
        <end position="506"/>
    </location>
</feature>
<organism evidence="3 4">
    <name type="scientific">Cercospora kikuchii</name>
    <dbReference type="NCBI Taxonomy" id="84275"/>
    <lineage>
        <taxon>Eukaryota</taxon>
        <taxon>Fungi</taxon>
        <taxon>Dikarya</taxon>
        <taxon>Ascomycota</taxon>
        <taxon>Pezizomycotina</taxon>
        <taxon>Dothideomycetes</taxon>
        <taxon>Dothideomycetidae</taxon>
        <taxon>Mycosphaerellales</taxon>
        <taxon>Mycosphaerellaceae</taxon>
        <taxon>Cercospora</taxon>
    </lineage>
</organism>
<proteinExistence type="predicted"/>
<evidence type="ECO:0000313" key="4">
    <source>
        <dbReference type="Proteomes" id="UP000825890"/>
    </source>
</evidence>
<dbReference type="OrthoDB" id="2117718at2759"/>
<reference evidence="3 4" key="1">
    <citation type="submission" date="2021-01" db="EMBL/GenBank/DDBJ databases">
        <title>Cercospora kikuchii MAFF 305040 whole genome shotgun sequence.</title>
        <authorList>
            <person name="Kashiwa T."/>
            <person name="Suzuki T."/>
        </authorList>
    </citation>
    <scope>NUCLEOTIDE SEQUENCE [LARGE SCALE GENOMIC DNA]</scope>
    <source>
        <strain evidence="3 4">MAFF 305040</strain>
    </source>
</reference>
<dbReference type="AlphaFoldDB" id="A0A9P3CBR6"/>
<protein>
    <submittedName>
        <fullName evidence="3">Uncharacterized protein</fullName>
    </submittedName>
</protein>
<dbReference type="PANTHER" id="PTHR34384">
    <property type="entry name" value="L-2,3-DIAMINOPROPANOATE--CITRATE LIGASE"/>
    <property type="match status" value="1"/>
</dbReference>
<evidence type="ECO:0000259" key="2">
    <source>
        <dbReference type="Pfam" id="PF06276"/>
    </source>
</evidence>
<dbReference type="Pfam" id="PF06276">
    <property type="entry name" value="FhuF"/>
    <property type="match status" value="1"/>
</dbReference>
<dbReference type="InterPro" id="IPR022770">
    <property type="entry name" value="IucA/IucC-like_C"/>
</dbReference>
<keyword evidence="4" id="KW-1185">Reference proteome</keyword>
<dbReference type="InterPro" id="IPR037455">
    <property type="entry name" value="LucA/IucC-like"/>
</dbReference>
<accession>A0A9P3CBR6</accession>
<dbReference type="GO" id="GO:0019290">
    <property type="term" value="P:siderophore biosynthetic process"/>
    <property type="evidence" value="ECO:0007669"/>
    <property type="project" value="InterPro"/>
</dbReference>
<dbReference type="Proteomes" id="UP000825890">
    <property type="component" value="Unassembled WGS sequence"/>
</dbReference>
<dbReference type="PANTHER" id="PTHR34384:SF5">
    <property type="entry name" value="L-2,3-DIAMINOPROPANOATE--CITRATE LIGASE"/>
    <property type="match status" value="1"/>
</dbReference>
<dbReference type="RefSeq" id="XP_044655791.1">
    <property type="nucleotide sequence ID" value="XM_044799856.1"/>
</dbReference>
<evidence type="ECO:0000313" key="3">
    <source>
        <dbReference type="EMBL" id="GIZ41304.1"/>
    </source>
</evidence>
<dbReference type="GO" id="GO:0016881">
    <property type="term" value="F:acid-amino acid ligase activity"/>
    <property type="evidence" value="ECO:0007669"/>
    <property type="project" value="UniProtKB-ARBA"/>
</dbReference>
<gene>
    <name evidence="3" type="ORF">CKM354_000461200</name>
</gene>
<dbReference type="Gene3D" id="1.10.510.40">
    <property type="match status" value="1"/>
</dbReference>